<reference evidence="2" key="1">
    <citation type="journal article" date="2022" name="bioRxiv">
        <title>Sequencing and chromosome-scale assembly of the giantPleurodeles waltlgenome.</title>
        <authorList>
            <person name="Brown T."/>
            <person name="Elewa A."/>
            <person name="Iarovenko S."/>
            <person name="Subramanian E."/>
            <person name="Araus A.J."/>
            <person name="Petzold A."/>
            <person name="Susuki M."/>
            <person name="Suzuki K.-i.T."/>
            <person name="Hayashi T."/>
            <person name="Toyoda A."/>
            <person name="Oliveira C."/>
            <person name="Osipova E."/>
            <person name="Leigh N.D."/>
            <person name="Simon A."/>
            <person name="Yun M.H."/>
        </authorList>
    </citation>
    <scope>NUCLEOTIDE SEQUENCE</scope>
    <source>
        <strain evidence="2">20211129_DDA</strain>
        <tissue evidence="2">Liver</tissue>
    </source>
</reference>
<evidence type="ECO:0000256" key="1">
    <source>
        <dbReference type="SAM" id="MobiDB-lite"/>
    </source>
</evidence>
<protein>
    <submittedName>
        <fullName evidence="2">Uncharacterized protein</fullName>
    </submittedName>
</protein>
<feature type="compositionally biased region" description="Polar residues" evidence="1">
    <location>
        <begin position="133"/>
        <end position="147"/>
    </location>
</feature>
<feature type="region of interest" description="Disordered" evidence="1">
    <location>
        <begin position="114"/>
        <end position="147"/>
    </location>
</feature>
<organism evidence="2 3">
    <name type="scientific">Pleurodeles waltl</name>
    <name type="common">Iberian ribbed newt</name>
    <dbReference type="NCBI Taxonomy" id="8319"/>
    <lineage>
        <taxon>Eukaryota</taxon>
        <taxon>Metazoa</taxon>
        <taxon>Chordata</taxon>
        <taxon>Craniata</taxon>
        <taxon>Vertebrata</taxon>
        <taxon>Euteleostomi</taxon>
        <taxon>Amphibia</taxon>
        <taxon>Batrachia</taxon>
        <taxon>Caudata</taxon>
        <taxon>Salamandroidea</taxon>
        <taxon>Salamandridae</taxon>
        <taxon>Pleurodelinae</taxon>
        <taxon>Pleurodeles</taxon>
    </lineage>
</organism>
<evidence type="ECO:0000313" key="3">
    <source>
        <dbReference type="Proteomes" id="UP001066276"/>
    </source>
</evidence>
<gene>
    <name evidence="2" type="ORF">NDU88_005828</name>
</gene>
<keyword evidence="3" id="KW-1185">Reference proteome</keyword>
<dbReference type="Proteomes" id="UP001066276">
    <property type="component" value="Chromosome 1_1"/>
</dbReference>
<proteinExistence type="predicted"/>
<accession>A0AAV7WZP2</accession>
<comment type="caution">
    <text evidence="2">The sequence shown here is derived from an EMBL/GenBank/DDBJ whole genome shotgun (WGS) entry which is preliminary data.</text>
</comment>
<sequence length="221" mass="23379">MGVLRLCRSKQHVASASPGGPHWHPALRISAQLYSSFVTLVRPSLGLMAGFPQPVSAAQSSLPGGNQGSSTPQQAARSLSLTWSHPPASSSPHLCPTLFVLRNFGPARLGSSWPASLHRSRRLGRRSPGGNQGSSLPQSHQAARSLSLSRTRGHLLLPGSPLLCPALHALRNPGPTQSGPTCSPGPGHPDSSLQFFHSARWSRRPARLCTFKIVSPAPGRC</sequence>
<name>A0AAV7WZP2_PLEWA</name>
<dbReference type="EMBL" id="JANPWB010000001">
    <property type="protein sequence ID" value="KAJ1218245.1"/>
    <property type="molecule type" value="Genomic_DNA"/>
</dbReference>
<evidence type="ECO:0000313" key="2">
    <source>
        <dbReference type="EMBL" id="KAJ1218245.1"/>
    </source>
</evidence>
<feature type="region of interest" description="Disordered" evidence="1">
    <location>
        <begin position="170"/>
        <end position="189"/>
    </location>
</feature>
<feature type="region of interest" description="Disordered" evidence="1">
    <location>
        <begin position="56"/>
        <end position="84"/>
    </location>
</feature>
<dbReference type="AlphaFoldDB" id="A0AAV7WZP2"/>